<accession>A0A2C9U5V9</accession>
<sequence length="52" mass="6234">MTSRFGAMRDEFVDREGDRSTRRDKREREELTRKNQEQKQKEGSPNLNDAAY</sequence>
<protein>
    <recommendedName>
        <fullName evidence="3">IBB domain-containing protein</fullName>
    </recommendedName>
</protein>
<name>A0A2C9U5V9_MANES</name>
<dbReference type="AlphaFoldDB" id="A0A2C9U5V9"/>
<evidence type="ECO:0000256" key="1">
    <source>
        <dbReference type="SAM" id="MobiDB-lite"/>
    </source>
</evidence>
<evidence type="ECO:0008006" key="3">
    <source>
        <dbReference type="Google" id="ProtNLM"/>
    </source>
</evidence>
<dbReference type="EMBL" id="CM004403">
    <property type="protein sequence ID" value="OAY25156.1"/>
    <property type="molecule type" value="Genomic_DNA"/>
</dbReference>
<feature type="region of interest" description="Disordered" evidence="1">
    <location>
        <begin position="1"/>
        <end position="52"/>
    </location>
</feature>
<organism evidence="2">
    <name type="scientific">Manihot esculenta</name>
    <name type="common">Cassava</name>
    <name type="synonym">Jatropha manihot</name>
    <dbReference type="NCBI Taxonomy" id="3983"/>
    <lineage>
        <taxon>Eukaryota</taxon>
        <taxon>Viridiplantae</taxon>
        <taxon>Streptophyta</taxon>
        <taxon>Embryophyta</taxon>
        <taxon>Tracheophyta</taxon>
        <taxon>Spermatophyta</taxon>
        <taxon>Magnoliopsida</taxon>
        <taxon>eudicotyledons</taxon>
        <taxon>Gunneridae</taxon>
        <taxon>Pentapetalae</taxon>
        <taxon>rosids</taxon>
        <taxon>fabids</taxon>
        <taxon>Malpighiales</taxon>
        <taxon>Euphorbiaceae</taxon>
        <taxon>Crotonoideae</taxon>
        <taxon>Manihoteae</taxon>
        <taxon>Manihot</taxon>
    </lineage>
</organism>
<feature type="compositionally biased region" description="Polar residues" evidence="1">
    <location>
        <begin position="43"/>
        <end position="52"/>
    </location>
</feature>
<proteinExistence type="predicted"/>
<gene>
    <name evidence="2" type="ORF">MANES_17G071400</name>
</gene>
<reference evidence="2" key="1">
    <citation type="submission" date="2016-02" db="EMBL/GenBank/DDBJ databases">
        <title>WGS assembly of Manihot esculenta.</title>
        <authorList>
            <person name="Bredeson J.V."/>
            <person name="Prochnik S.E."/>
            <person name="Lyons J.B."/>
            <person name="Schmutz J."/>
            <person name="Grimwood J."/>
            <person name="Vrebalov J."/>
            <person name="Bart R.S."/>
            <person name="Amuge T."/>
            <person name="Ferguson M.E."/>
            <person name="Green R."/>
            <person name="Putnam N."/>
            <person name="Stites J."/>
            <person name="Rounsley S."/>
            <person name="Rokhsar D.S."/>
        </authorList>
    </citation>
    <scope>NUCLEOTIDE SEQUENCE [LARGE SCALE GENOMIC DNA]</scope>
    <source>
        <tissue evidence="2">Leaf</tissue>
    </source>
</reference>
<evidence type="ECO:0000313" key="2">
    <source>
        <dbReference type="EMBL" id="OAY25156.1"/>
    </source>
</evidence>
<feature type="compositionally biased region" description="Basic and acidic residues" evidence="1">
    <location>
        <begin position="7"/>
        <end position="42"/>
    </location>
</feature>